<dbReference type="EMBL" id="JH971385">
    <property type="protein sequence ID" value="EKM83369.1"/>
    <property type="molecule type" value="Genomic_DNA"/>
</dbReference>
<dbReference type="InParanoid" id="K5W934"/>
<dbReference type="AlphaFoldDB" id="K5W934"/>
<dbReference type="HOGENOM" id="CLU_3049755_0_0_1"/>
<organism evidence="1 2">
    <name type="scientific">Agaricus bisporus var. burnettii (strain JB137-S8 / ATCC MYA-4627 / FGSC 10392)</name>
    <name type="common">White button mushroom</name>
    <dbReference type="NCBI Taxonomy" id="597362"/>
    <lineage>
        <taxon>Eukaryota</taxon>
        <taxon>Fungi</taxon>
        <taxon>Dikarya</taxon>
        <taxon>Basidiomycota</taxon>
        <taxon>Agaricomycotina</taxon>
        <taxon>Agaricomycetes</taxon>
        <taxon>Agaricomycetidae</taxon>
        <taxon>Agaricales</taxon>
        <taxon>Agaricineae</taxon>
        <taxon>Agaricaceae</taxon>
        <taxon>Agaricus</taxon>
    </lineage>
</organism>
<evidence type="ECO:0000313" key="1">
    <source>
        <dbReference type="EMBL" id="EKM83369.1"/>
    </source>
</evidence>
<dbReference type="Proteomes" id="UP000008493">
    <property type="component" value="Unassembled WGS sequence"/>
</dbReference>
<dbReference type="RefSeq" id="XP_007325244.1">
    <property type="nucleotide sequence ID" value="XM_007325182.1"/>
</dbReference>
<dbReference type="OMA" id="DPYIAQR"/>
<gene>
    <name evidence="1" type="ORF">AGABI1DRAFT_81143</name>
</gene>
<protein>
    <submittedName>
        <fullName evidence="1">Uncharacterized protein</fullName>
    </submittedName>
</protein>
<accession>K5W934</accession>
<sequence>MILLNLMLGNGPNTPIDPYIAQRSKIGQIESTKISEFILLRTSKHITSLYVNLL</sequence>
<proteinExistence type="predicted"/>
<dbReference type="GeneID" id="18831723"/>
<evidence type="ECO:0000313" key="2">
    <source>
        <dbReference type="Proteomes" id="UP000008493"/>
    </source>
</evidence>
<keyword evidence="2" id="KW-1185">Reference proteome</keyword>
<dbReference type="KEGG" id="abp:AGABI1DRAFT81143"/>
<reference evidence="2" key="1">
    <citation type="journal article" date="2012" name="Proc. Natl. Acad. Sci. U.S.A.">
        <title>Genome sequence of the button mushroom Agaricus bisporus reveals mechanisms governing adaptation to a humic-rich ecological niche.</title>
        <authorList>
            <person name="Morin E."/>
            <person name="Kohler A."/>
            <person name="Baker A.R."/>
            <person name="Foulongne-Oriol M."/>
            <person name="Lombard V."/>
            <person name="Nagy L.G."/>
            <person name="Ohm R.A."/>
            <person name="Patyshakuliyeva A."/>
            <person name="Brun A."/>
            <person name="Aerts A.L."/>
            <person name="Bailey A.M."/>
            <person name="Billette C."/>
            <person name="Coutinho P.M."/>
            <person name="Deakin G."/>
            <person name="Doddapaneni H."/>
            <person name="Floudas D."/>
            <person name="Grimwood J."/>
            <person name="Hilden K."/>
            <person name="Kuees U."/>
            <person name="LaButti K.M."/>
            <person name="Lapidus A."/>
            <person name="Lindquist E.A."/>
            <person name="Lucas S.M."/>
            <person name="Murat C."/>
            <person name="Riley R.W."/>
            <person name="Salamov A.A."/>
            <person name="Schmutz J."/>
            <person name="Subramanian V."/>
            <person name="Woesten H.A.B."/>
            <person name="Xu J."/>
            <person name="Eastwood D.C."/>
            <person name="Foster G.D."/>
            <person name="Sonnenberg A.S."/>
            <person name="Cullen D."/>
            <person name="de Vries R.P."/>
            <person name="Lundell T."/>
            <person name="Hibbett D.S."/>
            <person name="Henrissat B."/>
            <person name="Burton K.S."/>
            <person name="Kerrigan R.W."/>
            <person name="Challen M.P."/>
            <person name="Grigoriev I.V."/>
            <person name="Martin F."/>
        </authorList>
    </citation>
    <scope>NUCLEOTIDE SEQUENCE [LARGE SCALE GENOMIC DNA]</scope>
    <source>
        <strain evidence="2">JB137-S8 / ATCC MYA-4627 / FGSC 10392</strain>
    </source>
</reference>
<name>K5W934_AGABU</name>